<dbReference type="Gene3D" id="3.30.365.10">
    <property type="entry name" value="Aldehyde oxidase/xanthine dehydrogenase, molybdopterin binding domain"/>
    <property type="match status" value="4"/>
</dbReference>
<evidence type="ECO:0000313" key="4">
    <source>
        <dbReference type="EMBL" id="RST61566.1"/>
    </source>
</evidence>
<accession>A0A429XDP7</accession>
<sequence>MTTVVGTSLKRKEDPKLLTGSGYFSDDIKLPGMLHAVILRSPHAHAKIKNINVDEALQSPGVVKIYTGKDLEGKIGRIPSSWLVPDCNLKEAPQYPLAIDRVRYVGDGVAMLIAEDRYTARDALDLIDVEYEVLPPSVHQKKAMEEGASLVHDDVDNNIAFHWKAGEIPEEIFHSAEVVVKESFHVQRVAPSPMETRAAVGQYHPATGELTLYCTSQNPHIHRMVLSGVLGISEAKLQVIVPDMGGGFGGKIGVYPDEALIGYAARDLHQPVKWIEQRNEHFMASNHGRDEIIEVELAGNHDGKLTGIRVKNIANMGAYLSTMGPGVPTIDFGLMITGSYDIPHASCETFGVYTNTTPTDAYRGAGKPEATYQIERIIDLFAREIGMDPLELRKKNFAPKEAFPYTNAQGLVYDSGDYEKPLKKALEIVDYEKLRKEQEELRKEGKLIGIGLSTYVELCGFGPSAVAGAIGFQGGVWENSTVRVHPSGKVTVFAGTSPHGQGHATTFGQVVSDKLGIPMDDIEFVFNDTKAVSMGWGTYGSRSTAVGGGAVSMAADRVVDKAKKIAAHELEVSTEDLEFEKGVFKVKGVPGRERTFQEIAKAANYAWNLPEGMEPSLEGQAFFDPENFVYPFGTHIVIVEIDQDTGEIDLKRYIAVDDVGRVINPLTASGQVHGGIAQGVGQAMWEGVVYNDEGQLMSGTFMDYTMPKARFFPEIENSFTETMSPVNPLGSKGVGETGTTASIPAVMNAVVDALAPFGITDIDMPLTPEKVWRAIQKGREQA</sequence>
<dbReference type="Pfam" id="PF01315">
    <property type="entry name" value="Ald_Xan_dh_C"/>
    <property type="match status" value="1"/>
</dbReference>
<dbReference type="RefSeq" id="WP_120118664.1">
    <property type="nucleotide sequence ID" value="NZ_QYTW02000001.1"/>
</dbReference>
<dbReference type="OrthoDB" id="9759099at2"/>
<protein>
    <submittedName>
        <fullName evidence="4">Xanthine dehydrogenase family protein molybdopterin-binding subunit</fullName>
    </submittedName>
</protein>
<reference evidence="4 5" key="1">
    <citation type="submission" date="2018-12" db="EMBL/GenBank/DDBJ databases">
        <authorList>
            <person name="Sun L."/>
            <person name="Chen Z."/>
        </authorList>
    </citation>
    <scope>NUCLEOTIDE SEQUENCE [LARGE SCALE GENOMIC DNA]</scope>
    <source>
        <strain evidence="4 5">LMG 29736</strain>
    </source>
</reference>
<dbReference type="InterPro" id="IPR036856">
    <property type="entry name" value="Ald_Oxase/Xan_DH_a/b_sf"/>
</dbReference>
<dbReference type="Pfam" id="PF02738">
    <property type="entry name" value="MoCoBD_1"/>
    <property type="match status" value="1"/>
</dbReference>
<dbReference type="InterPro" id="IPR046867">
    <property type="entry name" value="AldOxase/xan_DH_MoCoBD2"/>
</dbReference>
<dbReference type="InterPro" id="IPR016208">
    <property type="entry name" value="Ald_Oxase/xanthine_DH-like"/>
</dbReference>
<dbReference type="Proteomes" id="UP000287296">
    <property type="component" value="Unassembled WGS sequence"/>
</dbReference>
<dbReference type="PANTHER" id="PTHR11908">
    <property type="entry name" value="XANTHINE DEHYDROGENASE"/>
    <property type="match status" value="1"/>
</dbReference>
<name>A0A429XDP7_SIMTE</name>
<evidence type="ECO:0000256" key="2">
    <source>
        <dbReference type="ARBA" id="ARBA00023002"/>
    </source>
</evidence>
<proteinExistence type="predicted"/>
<keyword evidence="1" id="KW-0500">Molybdenum</keyword>
<organism evidence="4 5">
    <name type="scientific">Siminovitchia terrae</name>
    <name type="common">Bacillus terrae</name>
    <dbReference type="NCBI Taxonomy" id="1914933"/>
    <lineage>
        <taxon>Bacteria</taxon>
        <taxon>Bacillati</taxon>
        <taxon>Bacillota</taxon>
        <taxon>Bacilli</taxon>
        <taxon>Bacillales</taxon>
        <taxon>Bacillaceae</taxon>
        <taxon>Siminovitchia</taxon>
    </lineage>
</organism>
<comment type="caution">
    <text evidence="4">The sequence shown here is derived from an EMBL/GenBank/DDBJ whole genome shotgun (WGS) entry which is preliminary data.</text>
</comment>
<feature type="domain" description="Aldehyde oxidase/xanthine dehydrogenase a/b hammerhead" evidence="3">
    <location>
        <begin position="19"/>
        <end position="135"/>
    </location>
</feature>
<dbReference type="PANTHER" id="PTHR11908:SF132">
    <property type="entry name" value="ALDEHYDE OXIDASE 1-RELATED"/>
    <property type="match status" value="1"/>
</dbReference>
<keyword evidence="2" id="KW-0560">Oxidoreductase</keyword>
<dbReference type="AlphaFoldDB" id="A0A429XDP7"/>
<evidence type="ECO:0000313" key="5">
    <source>
        <dbReference type="Proteomes" id="UP000287296"/>
    </source>
</evidence>
<dbReference type="SMART" id="SM01008">
    <property type="entry name" value="Ald_Xan_dh_C"/>
    <property type="match status" value="1"/>
</dbReference>
<dbReference type="SUPFAM" id="SSF56003">
    <property type="entry name" value="Molybdenum cofactor-binding domain"/>
    <property type="match status" value="1"/>
</dbReference>
<gene>
    <name evidence="4" type="ORF">D5F11_001435</name>
</gene>
<dbReference type="Gene3D" id="3.90.1170.50">
    <property type="entry name" value="Aldehyde oxidase/xanthine dehydrogenase, a/b hammerhead"/>
    <property type="match status" value="1"/>
</dbReference>
<dbReference type="SUPFAM" id="SSF54665">
    <property type="entry name" value="CO dehydrogenase molybdoprotein N-domain-like"/>
    <property type="match status" value="1"/>
</dbReference>
<dbReference type="Pfam" id="PF20256">
    <property type="entry name" value="MoCoBD_2"/>
    <property type="match status" value="1"/>
</dbReference>
<dbReference type="GO" id="GO:0016491">
    <property type="term" value="F:oxidoreductase activity"/>
    <property type="evidence" value="ECO:0007669"/>
    <property type="project" value="UniProtKB-KW"/>
</dbReference>
<dbReference type="InterPro" id="IPR008274">
    <property type="entry name" value="AldOxase/xan_DH_MoCoBD1"/>
</dbReference>
<dbReference type="EMBL" id="QYTW02000001">
    <property type="protein sequence ID" value="RST61566.1"/>
    <property type="molecule type" value="Genomic_DNA"/>
</dbReference>
<evidence type="ECO:0000256" key="1">
    <source>
        <dbReference type="ARBA" id="ARBA00022505"/>
    </source>
</evidence>
<evidence type="ECO:0000259" key="3">
    <source>
        <dbReference type="SMART" id="SM01008"/>
    </source>
</evidence>
<dbReference type="GO" id="GO:0005506">
    <property type="term" value="F:iron ion binding"/>
    <property type="evidence" value="ECO:0007669"/>
    <property type="project" value="InterPro"/>
</dbReference>
<dbReference type="InterPro" id="IPR000674">
    <property type="entry name" value="Ald_Oxase/Xan_DH_a/b"/>
</dbReference>
<dbReference type="InterPro" id="IPR037165">
    <property type="entry name" value="AldOxase/xan_DH_Mopterin-bd_sf"/>
</dbReference>